<evidence type="ECO:0000313" key="10">
    <source>
        <dbReference type="EMBL" id="POY36281.1"/>
    </source>
</evidence>
<dbReference type="Gene3D" id="2.40.170.20">
    <property type="entry name" value="TonB-dependent receptor, beta-barrel domain"/>
    <property type="match status" value="1"/>
</dbReference>
<dbReference type="NCBIfam" id="TIGR04057">
    <property type="entry name" value="SusC_RagA_signa"/>
    <property type="match status" value="1"/>
</dbReference>
<gene>
    <name evidence="10" type="ORF">C3K47_11030</name>
</gene>
<dbReference type="InterPro" id="IPR023997">
    <property type="entry name" value="TonB-dep_OMP_SusC/RagA_CS"/>
</dbReference>
<keyword evidence="2 7" id="KW-0813">Transport</keyword>
<keyword evidence="6 7" id="KW-0998">Cell outer membrane</keyword>
<evidence type="ECO:0000256" key="5">
    <source>
        <dbReference type="ARBA" id="ARBA00023136"/>
    </source>
</evidence>
<comment type="caution">
    <text evidence="10">The sequence shown here is derived from an EMBL/GenBank/DDBJ whole genome shotgun (WGS) entry which is preliminary data.</text>
</comment>
<dbReference type="Proteomes" id="UP000236893">
    <property type="component" value="Unassembled WGS sequence"/>
</dbReference>
<dbReference type="InterPro" id="IPR011662">
    <property type="entry name" value="Secretin/TonB_short_N"/>
</dbReference>
<dbReference type="InterPro" id="IPR036942">
    <property type="entry name" value="Beta-barrel_TonB_sf"/>
</dbReference>
<dbReference type="OrthoDB" id="1094723at2"/>
<evidence type="ECO:0000256" key="1">
    <source>
        <dbReference type="ARBA" id="ARBA00004571"/>
    </source>
</evidence>
<protein>
    <recommendedName>
        <fullName evidence="12">SusC/RagA family TonB-linked outer membrane protein</fullName>
    </recommendedName>
</protein>
<proteinExistence type="inferred from homology"/>
<accession>A0A2S5A120</accession>
<evidence type="ECO:0000256" key="4">
    <source>
        <dbReference type="ARBA" id="ARBA00022692"/>
    </source>
</evidence>
<evidence type="ECO:0008006" key="12">
    <source>
        <dbReference type="Google" id="ProtNLM"/>
    </source>
</evidence>
<dbReference type="InterPro" id="IPR037066">
    <property type="entry name" value="Plug_dom_sf"/>
</dbReference>
<dbReference type="InterPro" id="IPR039426">
    <property type="entry name" value="TonB-dep_rcpt-like"/>
</dbReference>
<dbReference type="Pfam" id="PF13715">
    <property type="entry name" value="CarbopepD_reg_2"/>
    <property type="match status" value="1"/>
</dbReference>
<feature type="domain" description="TonB-dependent receptor plug" evidence="9">
    <location>
        <begin position="224"/>
        <end position="344"/>
    </location>
</feature>
<reference evidence="10 11" key="1">
    <citation type="submission" date="2018-01" db="EMBL/GenBank/DDBJ databases">
        <authorList>
            <person name="Gaut B.S."/>
            <person name="Morton B.R."/>
            <person name="Clegg M.T."/>
            <person name="Duvall M.R."/>
        </authorList>
    </citation>
    <scope>NUCLEOTIDE SEQUENCE [LARGE SCALE GENOMIC DNA]</scope>
    <source>
        <strain evidence="10 11">HR-AV</strain>
    </source>
</reference>
<dbReference type="PROSITE" id="PS52016">
    <property type="entry name" value="TONB_DEPENDENT_REC_3"/>
    <property type="match status" value="1"/>
</dbReference>
<keyword evidence="3 7" id="KW-1134">Transmembrane beta strand</keyword>
<evidence type="ECO:0000256" key="7">
    <source>
        <dbReference type="PROSITE-ProRule" id="PRU01360"/>
    </source>
</evidence>
<sequence>MNGENLQLKKTLPRSRQLIVWLTLLLFICNSLPSFAFQPKAQVTLKANNISIGRVLTEVKRQTGLIPFYSNKVLNDKEKISVNFQQLEIEKAMEAILAGKNLQYEVSDKYILIKAASAPSASSTTSSQQVVNSDITGKVIDEKGAPLAGVNVVVVGTNLATQTDGDGQFTLKNVKENAILTFSFIGYRSLQLTAKAKMKVKLEPTELNLKEVVYTGMGINRDAKTFTGATATYTGEQLKAIGNSNIIQSLKALDPAFIVVENNLKGSDPNSTPVIEIRGKTGAAGLTLQDQYGTDPNQPLFILDGFETKLQTIIDLDMNRIQSVVILKDAASTALYGSKASNGVVVVETIKPKEGKLRFSYNNDFKVEAPDLTVYNLMNSTEKLEFEKLSGRYTANPGVPEDQIGLDQSYSTHLTAVQQGVNTYWLNEPVRIGYTKNNSVSVSGGDQNLQYGVGFNYRQQDGVMKGSNRNGWGGNMNLAYRKSKLSITNNFSVSGTSQAASPYGSFGTWANQNPYYKKDPDAKWLEQTRAPALNSTFILPLNVPNPIYNATVGSFNTGTGLDLTNSTNVKIELLPELRLDGGFQIAKSEGSTTVFTSPDNTIYENTDFTLKGKYTDGKSEGLSYTGNALLSFGKVLGKHSITANARSEFSHRFNSSLGNTYVGFPVGSNGNPRFAFSYDGVASGIGKPSASQTVYRTANALVSANYSYDRRYLFDASYRLDGSTSYGTNNRMAPYYSTGIGWNLSGEKFMQGISWIDNLKFSSNIGVTGNQNFGSVASSSVYTYTSSYNKFGQALFLTSVANPDIKAQKTLQLSNSINFSLFNKKLSGYFQFYNKFTNNIVVSIDNASSTGFTSHQENLGNLTTKGFEMRLAYNVIQNIKSGINWTISATASHTTSAYGGFGNSLSRLNATQEANKTYMRFQDGNSPSAIWAARSLGIDPATGREMFLMPNGDYTFEYNYAATQVIGNTDPLIQGIITNSIRIKGFNVNMSMRYSQGADIINTALFNKVENISYAQLSLNQDKRALYERWQKPGDIAQFKGISLTDATQMSSRFVQRENVFSFESISVGYTFEKAKWVKSMGMNGLNFSAYTNDILRISTVKRERGIDYPFARSVSFSLRASF</sequence>
<dbReference type="NCBIfam" id="TIGR04056">
    <property type="entry name" value="OMP_RagA_SusC"/>
    <property type="match status" value="1"/>
</dbReference>
<dbReference type="GO" id="GO:0009279">
    <property type="term" value="C:cell outer membrane"/>
    <property type="evidence" value="ECO:0007669"/>
    <property type="project" value="UniProtKB-SubCell"/>
</dbReference>
<dbReference type="SUPFAM" id="SSF49464">
    <property type="entry name" value="Carboxypeptidase regulatory domain-like"/>
    <property type="match status" value="1"/>
</dbReference>
<organism evidence="10 11">
    <name type="scientific">Solitalea longa</name>
    <dbReference type="NCBI Taxonomy" id="2079460"/>
    <lineage>
        <taxon>Bacteria</taxon>
        <taxon>Pseudomonadati</taxon>
        <taxon>Bacteroidota</taxon>
        <taxon>Sphingobacteriia</taxon>
        <taxon>Sphingobacteriales</taxon>
        <taxon>Sphingobacteriaceae</taxon>
        <taxon>Solitalea</taxon>
    </lineage>
</organism>
<dbReference type="AlphaFoldDB" id="A0A2S5A120"/>
<dbReference type="InterPro" id="IPR012910">
    <property type="entry name" value="Plug_dom"/>
</dbReference>
<evidence type="ECO:0000256" key="6">
    <source>
        <dbReference type="ARBA" id="ARBA00023237"/>
    </source>
</evidence>
<evidence type="ECO:0000256" key="2">
    <source>
        <dbReference type="ARBA" id="ARBA00022448"/>
    </source>
</evidence>
<evidence type="ECO:0000313" key="11">
    <source>
        <dbReference type="Proteomes" id="UP000236893"/>
    </source>
</evidence>
<dbReference type="Pfam" id="PF07660">
    <property type="entry name" value="STN"/>
    <property type="match status" value="1"/>
</dbReference>
<comment type="similarity">
    <text evidence="7">Belongs to the TonB-dependent receptor family.</text>
</comment>
<dbReference type="Pfam" id="PF07715">
    <property type="entry name" value="Plug"/>
    <property type="match status" value="1"/>
</dbReference>
<evidence type="ECO:0000256" key="3">
    <source>
        <dbReference type="ARBA" id="ARBA00022452"/>
    </source>
</evidence>
<comment type="subcellular location">
    <subcellularLocation>
        <location evidence="1 7">Cell outer membrane</location>
        <topology evidence="1 7">Multi-pass membrane protein</topology>
    </subcellularLocation>
</comment>
<keyword evidence="4 7" id="KW-0812">Transmembrane</keyword>
<dbReference type="InterPro" id="IPR023996">
    <property type="entry name" value="TonB-dep_OMP_SusC/RagA"/>
</dbReference>
<evidence type="ECO:0000259" key="9">
    <source>
        <dbReference type="Pfam" id="PF07715"/>
    </source>
</evidence>
<dbReference type="InterPro" id="IPR008969">
    <property type="entry name" value="CarboxyPept-like_regulatory"/>
</dbReference>
<dbReference type="SUPFAM" id="SSF56935">
    <property type="entry name" value="Porins"/>
    <property type="match status" value="1"/>
</dbReference>
<keyword evidence="5 7" id="KW-0472">Membrane</keyword>
<evidence type="ECO:0000259" key="8">
    <source>
        <dbReference type="Pfam" id="PF07660"/>
    </source>
</evidence>
<name>A0A2S5A120_9SPHI</name>
<dbReference type="Gene3D" id="2.170.130.10">
    <property type="entry name" value="TonB-dependent receptor, plug domain"/>
    <property type="match status" value="1"/>
</dbReference>
<keyword evidence="11" id="KW-1185">Reference proteome</keyword>
<feature type="domain" description="Secretin/TonB short N-terminal" evidence="8">
    <location>
        <begin position="68"/>
        <end position="115"/>
    </location>
</feature>
<dbReference type="Gene3D" id="3.55.50.30">
    <property type="match status" value="1"/>
</dbReference>
<dbReference type="EMBL" id="PQVF01000007">
    <property type="protein sequence ID" value="POY36281.1"/>
    <property type="molecule type" value="Genomic_DNA"/>
</dbReference>
<dbReference type="Gene3D" id="2.60.40.1120">
    <property type="entry name" value="Carboxypeptidase-like, regulatory domain"/>
    <property type="match status" value="1"/>
</dbReference>